<evidence type="ECO:0000256" key="2">
    <source>
        <dbReference type="ARBA" id="ARBA00023002"/>
    </source>
</evidence>
<accession>R7QQY7</accession>
<dbReference type="InterPro" id="IPR043144">
    <property type="entry name" value="Mal/L-sulf/L-lact_DH-like_ah"/>
</dbReference>
<dbReference type="PANTHER" id="PTHR11091">
    <property type="entry name" value="OXIDOREDUCTASE-RELATED"/>
    <property type="match status" value="1"/>
</dbReference>
<proteinExistence type="inferred from homology"/>
<dbReference type="InterPro" id="IPR003767">
    <property type="entry name" value="Malate/L-lactate_DH-like"/>
</dbReference>
<dbReference type="InterPro" id="IPR043143">
    <property type="entry name" value="Mal/L-sulf/L-lact_DH-like_NADP"/>
</dbReference>
<dbReference type="OrthoDB" id="7881616at2759"/>
<evidence type="ECO:0000313" key="4">
    <source>
        <dbReference type="Proteomes" id="UP000012073"/>
    </source>
</evidence>
<dbReference type="GO" id="GO:0016491">
    <property type="term" value="F:oxidoreductase activity"/>
    <property type="evidence" value="ECO:0007669"/>
    <property type="project" value="UniProtKB-KW"/>
</dbReference>
<keyword evidence="4" id="KW-1185">Reference proteome</keyword>
<sequence length="360" mass="38434">MQDALVAAGVPPPEAAVAAEVLEWADLHGVSTHGIGRLKPIYIDRILAGILKPTAPFEVIVETETTAVVDGHGGLGLYIGPKCMDMCIEKAKKHGLAMVVTRNSTHYGAAGYYVDKAQEHGCIGITGTNARPSIAPTFGVQPMLGTNPITFGMPSDDPFPFILDCATSVNQRGKIEKYAREGKPTPPGQVVDRDGNVRTDTEGILKDLQTGYCSLAPLGGVGTDMGGYKGYGYATVVELLSSALCSGTTSPDLSGVDKATGNKKAMPLGHFFIAIDVERFLPVGEFKNNTGKFLRQLRESEKDPKGPGRIYTAGELEHEGTIAVEKNGGTLVPEALQRDMLAIRDKYASIKDKYAKFSFE</sequence>
<dbReference type="Gene3D" id="3.30.1370.60">
    <property type="entry name" value="Hypothetical oxidoreductase yiak, domain 2"/>
    <property type="match status" value="1"/>
</dbReference>
<gene>
    <name evidence="3" type="ORF">CHC_T00009292001</name>
</gene>
<organism evidence="3 4">
    <name type="scientific">Chondrus crispus</name>
    <name type="common">Carrageen Irish moss</name>
    <name type="synonym">Polymorpha crispa</name>
    <dbReference type="NCBI Taxonomy" id="2769"/>
    <lineage>
        <taxon>Eukaryota</taxon>
        <taxon>Rhodophyta</taxon>
        <taxon>Florideophyceae</taxon>
        <taxon>Rhodymeniophycidae</taxon>
        <taxon>Gigartinales</taxon>
        <taxon>Gigartinaceae</taxon>
        <taxon>Chondrus</taxon>
    </lineage>
</organism>
<dbReference type="RefSeq" id="XP_005710467.1">
    <property type="nucleotide sequence ID" value="XM_005710410.1"/>
</dbReference>
<evidence type="ECO:0000256" key="1">
    <source>
        <dbReference type="ARBA" id="ARBA00006056"/>
    </source>
</evidence>
<name>R7QQY7_CHOCR</name>
<dbReference type="KEGG" id="ccp:CHC_T00009292001"/>
<dbReference type="OMA" id="TNTEPAM"/>
<comment type="similarity">
    <text evidence="1">Belongs to the LDH2/MDH2 oxidoreductase family.</text>
</comment>
<protein>
    <submittedName>
        <fullName evidence="3">Malate dehydrogenase</fullName>
    </submittedName>
</protein>
<dbReference type="InterPro" id="IPR036111">
    <property type="entry name" value="Mal/L-sulfo/L-lacto_DH-like_sf"/>
</dbReference>
<dbReference type="Gene3D" id="1.10.1530.10">
    <property type="match status" value="1"/>
</dbReference>
<dbReference type="PANTHER" id="PTHR11091:SF0">
    <property type="entry name" value="MALATE DEHYDROGENASE"/>
    <property type="match status" value="1"/>
</dbReference>
<dbReference type="EMBL" id="HG002134">
    <property type="protein sequence ID" value="CDF40173.1"/>
    <property type="molecule type" value="Genomic_DNA"/>
</dbReference>
<dbReference type="Pfam" id="PF02615">
    <property type="entry name" value="Ldh_2"/>
    <property type="match status" value="1"/>
</dbReference>
<dbReference type="GeneID" id="17318189"/>
<evidence type="ECO:0000313" key="3">
    <source>
        <dbReference type="EMBL" id="CDF40173.1"/>
    </source>
</evidence>
<dbReference type="STRING" id="2769.R7QQY7"/>
<dbReference type="SUPFAM" id="SSF89733">
    <property type="entry name" value="L-sulfolactate dehydrogenase-like"/>
    <property type="match status" value="1"/>
</dbReference>
<dbReference type="Gramene" id="CDF40173">
    <property type="protein sequence ID" value="CDF40173"/>
    <property type="gene ID" value="CHC_T00009292001"/>
</dbReference>
<keyword evidence="2" id="KW-0560">Oxidoreductase</keyword>
<dbReference type="Proteomes" id="UP000012073">
    <property type="component" value="Unassembled WGS sequence"/>
</dbReference>
<dbReference type="AlphaFoldDB" id="R7QQY7"/>
<reference evidence="4" key="1">
    <citation type="journal article" date="2013" name="Proc. Natl. Acad. Sci. U.S.A.">
        <title>Genome structure and metabolic features in the red seaweed Chondrus crispus shed light on evolution of the Archaeplastida.</title>
        <authorList>
            <person name="Collen J."/>
            <person name="Porcel B."/>
            <person name="Carre W."/>
            <person name="Ball S.G."/>
            <person name="Chaparro C."/>
            <person name="Tonon T."/>
            <person name="Barbeyron T."/>
            <person name="Michel G."/>
            <person name="Noel B."/>
            <person name="Valentin K."/>
            <person name="Elias M."/>
            <person name="Artiguenave F."/>
            <person name="Arun A."/>
            <person name="Aury J.M."/>
            <person name="Barbosa-Neto J.F."/>
            <person name="Bothwell J.H."/>
            <person name="Bouget F.Y."/>
            <person name="Brillet L."/>
            <person name="Cabello-Hurtado F."/>
            <person name="Capella-Gutierrez S."/>
            <person name="Charrier B."/>
            <person name="Cladiere L."/>
            <person name="Cock J.M."/>
            <person name="Coelho S.M."/>
            <person name="Colleoni C."/>
            <person name="Czjzek M."/>
            <person name="Da Silva C."/>
            <person name="Delage L."/>
            <person name="Denoeud F."/>
            <person name="Deschamps P."/>
            <person name="Dittami S.M."/>
            <person name="Gabaldon T."/>
            <person name="Gachon C.M."/>
            <person name="Groisillier A."/>
            <person name="Herve C."/>
            <person name="Jabbari K."/>
            <person name="Katinka M."/>
            <person name="Kloareg B."/>
            <person name="Kowalczyk N."/>
            <person name="Labadie K."/>
            <person name="Leblanc C."/>
            <person name="Lopez P.J."/>
            <person name="McLachlan D.H."/>
            <person name="Meslet-Cladiere L."/>
            <person name="Moustafa A."/>
            <person name="Nehr Z."/>
            <person name="Nyvall Collen P."/>
            <person name="Panaud O."/>
            <person name="Partensky F."/>
            <person name="Poulain J."/>
            <person name="Rensing S.A."/>
            <person name="Rousvoal S."/>
            <person name="Samson G."/>
            <person name="Symeonidi A."/>
            <person name="Weissenbach J."/>
            <person name="Zambounis A."/>
            <person name="Wincker P."/>
            <person name="Boyen C."/>
        </authorList>
    </citation>
    <scope>NUCLEOTIDE SEQUENCE [LARGE SCALE GENOMIC DNA]</scope>
    <source>
        <strain evidence="4">cv. Stackhouse</strain>
    </source>
</reference>